<comment type="caution">
    <text evidence="5">The sequence shown here is derived from an EMBL/GenBank/DDBJ whole genome shotgun (WGS) entry which is preliminary data.</text>
</comment>
<evidence type="ECO:0000256" key="3">
    <source>
        <dbReference type="SAM" id="MobiDB-lite"/>
    </source>
</evidence>
<feature type="compositionally biased region" description="Polar residues" evidence="3">
    <location>
        <begin position="673"/>
        <end position="682"/>
    </location>
</feature>
<organism evidence="5 6">
    <name type="scientific">Pristionchus mayeri</name>
    <dbReference type="NCBI Taxonomy" id="1317129"/>
    <lineage>
        <taxon>Eukaryota</taxon>
        <taxon>Metazoa</taxon>
        <taxon>Ecdysozoa</taxon>
        <taxon>Nematoda</taxon>
        <taxon>Chromadorea</taxon>
        <taxon>Rhabditida</taxon>
        <taxon>Rhabditina</taxon>
        <taxon>Diplogasteromorpha</taxon>
        <taxon>Diplogasteroidea</taxon>
        <taxon>Neodiplogasteridae</taxon>
        <taxon>Pristionchus</taxon>
    </lineage>
</organism>
<keyword evidence="2" id="KW-0539">Nucleus</keyword>
<dbReference type="InterPro" id="IPR016024">
    <property type="entry name" value="ARM-type_fold"/>
</dbReference>
<dbReference type="EMBL" id="BTRK01000005">
    <property type="protein sequence ID" value="GMR53801.1"/>
    <property type="molecule type" value="Genomic_DNA"/>
</dbReference>
<feature type="region of interest" description="Disordered" evidence="3">
    <location>
        <begin position="673"/>
        <end position="692"/>
    </location>
</feature>
<gene>
    <name evidence="5" type="ORF">PMAYCL1PPCAC_23996</name>
</gene>
<dbReference type="PANTHER" id="PTHR20938:SF0">
    <property type="entry name" value="INTEGRATOR COMPLEX SUBUNIT 4"/>
    <property type="match status" value="1"/>
</dbReference>
<dbReference type="Gene3D" id="1.25.10.10">
    <property type="entry name" value="Leucine-rich Repeat Variant"/>
    <property type="match status" value="1"/>
</dbReference>
<reference evidence="6" key="1">
    <citation type="submission" date="2022-10" db="EMBL/GenBank/DDBJ databases">
        <title>Genome assembly of Pristionchus species.</title>
        <authorList>
            <person name="Yoshida K."/>
            <person name="Sommer R.J."/>
        </authorList>
    </citation>
    <scope>NUCLEOTIDE SEQUENCE [LARGE SCALE GENOMIC DNA]</scope>
    <source>
        <strain evidence="6">RS5460</strain>
    </source>
</reference>
<evidence type="ECO:0000256" key="1">
    <source>
        <dbReference type="ARBA" id="ARBA00004123"/>
    </source>
</evidence>
<keyword evidence="6" id="KW-1185">Reference proteome</keyword>
<dbReference type="SUPFAM" id="SSF48371">
    <property type="entry name" value="ARM repeat"/>
    <property type="match status" value="1"/>
</dbReference>
<dbReference type="AlphaFoldDB" id="A0AAN5CZX3"/>
<evidence type="ECO:0000313" key="5">
    <source>
        <dbReference type="EMBL" id="GMR53801.1"/>
    </source>
</evidence>
<comment type="subcellular location">
    <subcellularLocation>
        <location evidence="1">Nucleus</location>
    </subcellularLocation>
</comment>
<feature type="domain" description="Integrator complex subunit 4/Protein SIEL C-terminal Ig-like" evidence="4">
    <location>
        <begin position="544"/>
        <end position="672"/>
    </location>
</feature>
<dbReference type="Proteomes" id="UP001328107">
    <property type="component" value="Unassembled WGS sequence"/>
</dbReference>
<protein>
    <recommendedName>
        <fullName evidence="4">Integrator complex subunit 4/Protein SIEL C-terminal Ig-like domain-containing protein</fullName>
    </recommendedName>
</protein>
<proteinExistence type="predicted"/>
<dbReference type="GO" id="GO:0032039">
    <property type="term" value="C:integrator complex"/>
    <property type="evidence" value="ECO:0007669"/>
    <property type="project" value="TreeGrafter"/>
</dbReference>
<dbReference type="PANTHER" id="PTHR20938">
    <property type="entry name" value="INTEGRATOR COMPLEX SUBUNIT 4"/>
    <property type="match status" value="1"/>
</dbReference>
<sequence>EVEVRSLAASLLGEFDVVSESYLDQTLDKKLMKMKTTEKGAMVGVRTKDSLFSIRKVDKKREGCEWASGKELNEIAPGEKARMKKEEESIMPQGACGAFISALEDEFMCVRKAAVYSLGKLASCRPSLAAAALDHLADMFNDEIEEVRLDSIQALTPLVSRGELYKEQLETMIKCLDDATPVSRGALRRLLEKAKFADIECIRICVKSLLLCMKRYPMDKSEILETMGSLGRCHSSLVHPLVTELLEIHTIFASQEKSLQDDQYVAKLVMVLNAASQFEPVVSLLPPYALRHFRYMRCAMPHLVPVINAMESREKGVAERNLSQMRDKWTGVKGGKGEVLEEVYNRLVEIEGTKESNTRIKLRKYIVEDLAAISSFNISLASPSTLLTSLVSLLNSIDRSPFESINVSGDANEIHESIDKEMWVLECIEGGISGLPPPVLSFLVETRLHVIIYRWLTSLLLRPLSYKSVMEQMRTEIDNIQSRLMNACLVQSSSSKSLVTGLLYLLNSGKIMTNELLIDLLLKNPPSLPSSIANIEKVRVKWANILEPEKDLLMERPHRFVSILPTCTHFVADIHELENEDIERIRIKIEYPDGSVTLFRPRKSEMSQVEENKLRVRSDVLLAVSSPWSDSADVCLSVVLLGLSPSSRPIPLSASPSSSLPAAVTIRIQPMTNAGGQQNVGSMGTRPGVMPM</sequence>
<dbReference type="InterPro" id="IPR011989">
    <property type="entry name" value="ARM-like"/>
</dbReference>
<accession>A0AAN5CZX3</accession>
<dbReference type="GO" id="GO:0016180">
    <property type="term" value="P:snRNA processing"/>
    <property type="evidence" value="ECO:0007669"/>
    <property type="project" value="TreeGrafter"/>
</dbReference>
<evidence type="ECO:0000256" key="2">
    <source>
        <dbReference type="ARBA" id="ARBA00023242"/>
    </source>
</evidence>
<name>A0AAN5CZX3_9BILA</name>
<dbReference type="InterPro" id="IPR057412">
    <property type="entry name" value="INTS4_C"/>
</dbReference>
<evidence type="ECO:0000313" key="6">
    <source>
        <dbReference type="Proteomes" id="UP001328107"/>
    </source>
</evidence>
<evidence type="ECO:0000259" key="4">
    <source>
        <dbReference type="Pfam" id="PF25458"/>
    </source>
</evidence>
<feature type="non-terminal residue" evidence="5">
    <location>
        <position position="1"/>
    </location>
</feature>
<dbReference type="Pfam" id="PF25458">
    <property type="entry name" value="INTS4_C"/>
    <property type="match status" value="1"/>
</dbReference>